<evidence type="ECO:0000256" key="7">
    <source>
        <dbReference type="ARBA" id="ARBA00023187"/>
    </source>
</evidence>
<dbReference type="InterPro" id="IPR013087">
    <property type="entry name" value="Znf_C2H2_type"/>
</dbReference>
<dbReference type="AlphaFoldDB" id="A0A7H9HSL8"/>
<dbReference type="InterPro" id="IPR052092">
    <property type="entry name" value="SF3A2"/>
</dbReference>
<proteinExistence type="inferred from homology"/>
<dbReference type="Pfam" id="PF16835">
    <property type="entry name" value="SF3A2"/>
    <property type="match status" value="1"/>
</dbReference>
<evidence type="ECO:0000256" key="3">
    <source>
        <dbReference type="ARBA" id="ARBA00022723"/>
    </source>
</evidence>
<dbReference type="GO" id="GO:0008270">
    <property type="term" value="F:zinc ion binding"/>
    <property type="evidence" value="ECO:0007669"/>
    <property type="project" value="UniProtKB-KW"/>
</dbReference>
<dbReference type="InterPro" id="IPR036236">
    <property type="entry name" value="Znf_C2H2_sf"/>
</dbReference>
<dbReference type="Proteomes" id="UP000510647">
    <property type="component" value="Chromosome 4"/>
</dbReference>
<reference evidence="11 12" key="1">
    <citation type="submission" date="2020-06" db="EMBL/GenBank/DDBJ databases">
        <title>The yeast mating-type switching endonuclease HO is a domesticated member of an unorthodox homing genetic element family.</title>
        <authorList>
            <person name="Coughlan A.Y."/>
            <person name="Lombardi L."/>
            <person name="Braun-Galleani S."/>
            <person name="Martos A.R."/>
            <person name="Galeote V."/>
            <person name="Bigey F."/>
            <person name="Dequin S."/>
            <person name="Byrne K.P."/>
            <person name="Wolfe K.H."/>
        </authorList>
    </citation>
    <scope>NUCLEOTIDE SEQUENCE [LARGE SCALE GENOMIC DNA]</scope>
    <source>
        <strain evidence="11 12">CBS2947</strain>
    </source>
</reference>
<keyword evidence="12" id="KW-1185">Reference proteome</keyword>
<keyword evidence="2" id="KW-0507">mRNA processing</keyword>
<feature type="compositionally biased region" description="Basic and acidic residues" evidence="9">
    <location>
        <begin position="106"/>
        <end position="120"/>
    </location>
</feature>
<evidence type="ECO:0000256" key="9">
    <source>
        <dbReference type="SAM" id="MobiDB-lite"/>
    </source>
</evidence>
<evidence type="ECO:0000256" key="5">
    <source>
        <dbReference type="ARBA" id="ARBA00022771"/>
    </source>
</evidence>
<evidence type="ECO:0000256" key="4">
    <source>
        <dbReference type="ARBA" id="ARBA00022728"/>
    </source>
</evidence>
<name>A0A7H9HSL8_9SACH</name>
<dbReference type="SMART" id="SM00451">
    <property type="entry name" value="ZnF_U1"/>
    <property type="match status" value="1"/>
</dbReference>
<keyword evidence="7" id="KW-0508">mRNA splicing</keyword>
<dbReference type="PANTHER" id="PTHR23205">
    <property type="entry name" value="SPLICING FACTOR 3A SUBUNIT 2"/>
    <property type="match status" value="1"/>
</dbReference>
<dbReference type="Pfam" id="PF12874">
    <property type="entry name" value="zf-met"/>
    <property type="match status" value="1"/>
</dbReference>
<dbReference type="GO" id="GO:0003676">
    <property type="term" value="F:nucleic acid binding"/>
    <property type="evidence" value="ECO:0007669"/>
    <property type="project" value="InterPro"/>
</dbReference>
<dbReference type="InterPro" id="IPR031781">
    <property type="entry name" value="SF3A2_dom"/>
</dbReference>
<evidence type="ECO:0000256" key="1">
    <source>
        <dbReference type="ARBA" id="ARBA00008995"/>
    </source>
</evidence>
<keyword evidence="8" id="KW-0539">Nucleus</keyword>
<evidence type="ECO:0000256" key="8">
    <source>
        <dbReference type="ARBA" id="ARBA00023242"/>
    </source>
</evidence>
<keyword evidence="3" id="KW-0479">Metal-binding</keyword>
<feature type="domain" description="U1-type" evidence="10">
    <location>
        <begin position="65"/>
        <end position="99"/>
    </location>
</feature>
<dbReference type="GO" id="GO:0005686">
    <property type="term" value="C:U2 snRNP"/>
    <property type="evidence" value="ECO:0007669"/>
    <property type="project" value="TreeGrafter"/>
</dbReference>
<dbReference type="GO" id="GO:0000245">
    <property type="term" value="P:spliceosomal complex assembly"/>
    <property type="evidence" value="ECO:0007669"/>
    <property type="project" value="TreeGrafter"/>
</dbReference>
<dbReference type="OrthoDB" id="10250970at2759"/>
<comment type="similarity">
    <text evidence="1">Belongs to the SF3A2 family.</text>
</comment>
<evidence type="ECO:0000259" key="10">
    <source>
        <dbReference type="SMART" id="SM00451"/>
    </source>
</evidence>
<dbReference type="SUPFAM" id="SSF57667">
    <property type="entry name" value="beta-beta-alpha zinc fingers"/>
    <property type="match status" value="1"/>
</dbReference>
<dbReference type="GO" id="GO:0071013">
    <property type="term" value="C:catalytic step 2 spliceosome"/>
    <property type="evidence" value="ECO:0007669"/>
    <property type="project" value="TreeGrafter"/>
</dbReference>
<dbReference type="GO" id="GO:0071004">
    <property type="term" value="C:U2-type prespliceosome"/>
    <property type="evidence" value="ECO:0007669"/>
    <property type="project" value="TreeGrafter"/>
</dbReference>
<evidence type="ECO:0000256" key="6">
    <source>
        <dbReference type="ARBA" id="ARBA00022833"/>
    </source>
</evidence>
<organism evidence="11 12">
    <name type="scientific">Torulaspora globosa</name>
    <dbReference type="NCBI Taxonomy" id="48254"/>
    <lineage>
        <taxon>Eukaryota</taxon>
        <taxon>Fungi</taxon>
        <taxon>Dikarya</taxon>
        <taxon>Ascomycota</taxon>
        <taxon>Saccharomycotina</taxon>
        <taxon>Saccharomycetes</taxon>
        <taxon>Saccharomycetales</taxon>
        <taxon>Saccharomycetaceae</taxon>
        <taxon>Torulaspora</taxon>
    </lineage>
</organism>
<evidence type="ECO:0000256" key="2">
    <source>
        <dbReference type="ARBA" id="ARBA00022664"/>
    </source>
</evidence>
<feature type="region of interest" description="Disordered" evidence="9">
    <location>
        <begin position="93"/>
        <end position="120"/>
    </location>
</feature>
<evidence type="ECO:0000313" key="12">
    <source>
        <dbReference type="Proteomes" id="UP000510647"/>
    </source>
</evidence>
<sequence>MDYQNRAGSKKGAAGIASDAQANLARKKQVEELLKDGEQIPYTFQDEEVQDEKLRKNPYIYKNHSGKLICKLCNTMHVSWSSVERHLSGKKHGLNVLRRGNTASKGDSHERSGLQDDRDREFQREVLQRRENLKNAGLVPKCTVVNVQGKSNDSYGVAIRVDYNVEESASLDLSVLEEKLSPMIRIMSGLELHEADKKDKKYVVIAYEPFENVAVEIPSDKSIAMNDSEIVTDAIDDVNSKCTFWDEDNRMLYIQFFLE</sequence>
<accession>A0A7H9HSL8</accession>
<evidence type="ECO:0000313" key="11">
    <source>
        <dbReference type="EMBL" id="QLQ80311.1"/>
    </source>
</evidence>
<keyword evidence="6" id="KW-0862">Zinc</keyword>
<dbReference type="Gene3D" id="2.60.40.2690">
    <property type="match status" value="1"/>
</dbReference>
<protein>
    <recommendedName>
        <fullName evidence="10">U1-type domain-containing protein</fullName>
    </recommendedName>
</protein>
<gene>
    <name evidence="11" type="ORF">HG537_0D03120</name>
</gene>
<dbReference type="EMBL" id="CP059270">
    <property type="protein sequence ID" value="QLQ80311.1"/>
    <property type="molecule type" value="Genomic_DNA"/>
</dbReference>
<keyword evidence="4" id="KW-0747">Spliceosome</keyword>
<dbReference type="InterPro" id="IPR003604">
    <property type="entry name" value="Matrin/U1-like-C_Znf_C2H2"/>
</dbReference>
<dbReference type="PANTHER" id="PTHR23205:SF0">
    <property type="entry name" value="SPLICING FACTOR 3A SUBUNIT 2"/>
    <property type="match status" value="1"/>
</dbReference>
<keyword evidence="5" id="KW-0863">Zinc-finger</keyword>